<dbReference type="Proteomes" id="UP000790709">
    <property type="component" value="Unassembled WGS sequence"/>
</dbReference>
<reference evidence="1" key="1">
    <citation type="journal article" date="2021" name="New Phytol.">
        <title>Evolutionary innovations through gain and loss of genes in the ectomycorrhizal Boletales.</title>
        <authorList>
            <person name="Wu G."/>
            <person name="Miyauchi S."/>
            <person name="Morin E."/>
            <person name="Kuo A."/>
            <person name="Drula E."/>
            <person name="Varga T."/>
            <person name="Kohler A."/>
            <person name="Feng B."/>
            <person name="Cao Y."/>
            <person name="Lipzen A."/>
            <person name="Daum C."/>
            <person name="Hundley H."/>
            <person name="Pangilinan J."/>
            <person name="Johnson J."/>
            <person name="Barry K."/>
            <person name="LaButti K."/>
            <person name="Ng V."/>
            <person name="Ahrendt S."/>
            <person name="Min B."/>
            <person name="Choi I.G."/>
            <person name="Park H."/>
            <person name="Plett J.M."/>
            <person name="Magnuson J."/>
            <person name="Spatafora J.W."/>
            <person name="Nagy L.G."/>
            <person name="Henrissat B."/>
            <person name="Grigoriev I.V."/>
            <person name="Yang Z.L."/>
            <person name="Xu J."/>
            <person name="Martin F.M."/>
        </authorList>
    </citation>
    <scope>NUCLEOTIDE SEQUENCE</scope>
    <source>
        <strain evidence="1">KUC20120723A-06</strain>
    </source>
</reference>
<comment type="caution">
    <text evidence="1">The sequence shown here is derived from an EMBL/GenBank/DDBJ whole genome shotgun (WGS) entry which is preliminary data.</text>
</comment>
<keyword evidence="2" id="KW-1185">Reference proteome</keyword>
<sequence>MRQLVFVVQLEPSLTVMLDFQEDPRVRNVIVFGESGVGKSSLINMVADMPTAGTSSDSVGCTLRYEAYLSTIEGETFNLWDTVGLDEGTFGTVPAAMAEGQLKTFLCRLTAANGIDLVVYCVRGTRARKALLHNYRILCSIINRRRVPVVLVVTGLENYEGKMEDWWARNEQELKHYGMCFDGHACVTTLNVKMVKDVILRDRCEESRRSVRDLIRRNRRSDSWIENAGLPTVVIYDPTVSVLRTQHRPGCSEISQNYPLPMNKRLHHFQPVSPLPHRQERSFKADLLVFYVEARSYDYRALIIVVKGLSNEESLDRWRKNYQQAEGTAVTFTYWPSPESGERCREEADQRFQQLVERHCCAKDSGLGEQTRRYFNLILAGAGAVVGVIQWEKFFRGTLGDRFLNIESLP</sequence>
<protein>
    <submittedName>
        <fullName evidence="1">Uncharacterized protein</fullName>
    </submittedName>
</protein>
<accession>A0ACB8BM21</accession>
<gene>
    <name evidence="1" type="ORF">BV22DRAFT_1033417</name>
</gene>
<organism evidence="1 2">
    <name type="scientific">Leucogyrophana mollusca</name>
    <dbReference type="NCBI Taxonomy" id="85980"/>
    <lineage>
        <taxon>Eukaryota</taxon>
        <taxon>Fungi</taxon>
        <taxon>Dikarya</taxon>
        <taxon>Basidiomycota</taxon>
        <taxon>Agaricomycotina</taxon>
        <taxon>Agaricomycetes</taxon>
        <taxon>Agaricomycetidae</taxon>
        <taxon>Boletales</taxon>
        <taxon>Boletales incertae sedis</taxon>
        <taxon>Leucogyrophana</taxon>
    </lineage>
</organism>
<evidence type="ECO:0000313" key="2">
    <source>
        <dbReference type="Proteomes" id="UP000790709"/>
    </source>
</evidence>
<dbReference type="EMBL" id="MU266392">
    <property type="protein sequence ID" value="KAH7925922.1"/>
    <property type="molecule type" value="Genomic_DNA"/>
</dbReference>
<name>A0ACB8BM21_9AGAM</name>
<evidence type="ECO:0000313" key="1">
    <source>
        <dbReference type="EMBL" id="KAH7925922.1"/>
    </source>
</evidence>
<proteinExistence type="predicted"/>